<sequence length="87" mass="10562">MPSKKMTEKARSTYPSLDFARKMSDHYYNESQLEKFKYGFTNEYWRLWDMYVYFELLFVQERFKGAGRQVSIDDLTRASKPEDSFDD</sequence>
<dbReference type="EMBL" id="PP511375">
    <property type="protein sequence ID" value="XCD03568.1"/>
    <property type="molecule type" value="Genomic_DNA"/>
</dbReference>
<reference evidence="1" key="1">
    <citation type="submission" date="2024-03" db="EMBL/GenBank/DDBJ databases">
        <title>Diverse circular DNA viruses in blood, oral, and fecal samples of captive lemurs.</title>
        <authorList>
            <person name="Paietta E.N."/>
            <person name="Kraberger S."/>
            <person name="Lund M.C."/>
            <person name="Custer J.M."/>
            <person name="Vargas K.M."/>
            <person name="Ehmke E.E."/>
            <person name="Yoder A.D."/>
            <person name="Varsani A."/>
        </authorList>
    </citation>
    <scope>NUCLEOTIDE SEQUENCE</scope>
    <source>
        <strain evidence="1">Duke_18_93</strain>
    </source>
</reference>
<proteinExistence type="predicted"/>
<accession>A0AAU8AUF2</accession>
<organism evidence="1">
    <name type="scientific">Dulem virus 83</name>
    <dbReference type="NCBI Taxonomy" id="3145794"/>
    <lineage>
        <taxon>Viruses</taxon>
        <taxon>Monodnaviria</taxon>
        <taxon>Sangervirae</taxon>
        <taxon>Phixviricota</taxon>
        <taxon>Malgrandaviricetes</taxon>
        <taxon>Petitvirales</taxon>
        <taxon>Microviridae</taxon>
        <taxon>Microvirus</taxon>
    </lineage>
</organism>
<name>A0AAU8AUF2_9VIRU</name>
<protein>
    <submittedName>
        <fullName evidence="1">Uncharacterized protein</fullName>
    </submittedName>
</protein>
<evidence type="ECO:0000313" key="1">
    <source>
        <dbReference type="EMBL" id="XCD03568.1"/>
    </source>
</evidence>